<dbReference type="GeneID" id="87813809"/>
<dbReference type="EMBL" id="MU853583">
    <property type="protein sequence ID" value="KAK4143792.1"/>
    <property type="molecule type" value="Genomic_DNA"/>
</dbReference>
<protein>
    <submittedName>
        <fullName evidence="2">Uncharacterized protein</fullName>
    </submittedName>
</protein>
<dbReference type="AlphaFoldDB" id="A0AAN6V2T8"/>
<gene>
    <name evidence="2" type="ORF">C8A04DRAFT_12040</name>
</gene>
<feature type="region of interest" description="Disordered" evidence="1">
    <location>
        <begin position="223"/>
        <end position="259"/>
    </location>
</feature>
<organism evidence="2 3">
    <name type="scientific">Dichotomopilus funicola</name>
    <dbReference type="NCBI Taxonomy" id="1934379"/>
    <lineage>
        <taxon>Eukaryota</taxon>
        <taxon>Fungi</taxon>
        <taxon>Dikarya</taxon>
        <taxon>Ascomycota</taxon>
        <taxon>Pezizomycotina</taxon>
        <taxon>Sordariomycetes</taxon>
        <taxon>Sordariomycetidae</taxon>
        <taxon>Sordariales</taxon>
        <taxon>Chaetomiaceae</taxon>
        <taxon>Dichotomopilus</taxon>
    </lineage>
</organism>
<comment type="caution">
    <text evidence="2">The sequence shown here is derived from an EMBL/GenBank/DDBJ whole genome shotgun (WGS) entry which is preliminary data.</text>
</comment>
<keyword evidence="3" id="KW-1185">Reference proteome</keyword>
<name>A0AAN6V2T8_9PEZI</name>
<accession>A0AAN6V2T8</accession>
<dbReference type="RefSeq" id="XP_062637163.1">
    <property type="nucleotide sequence ID" value="XM_062777196.1"/>
</dbReference>
<evidence type="ECO:0000313" key="3">
    <source>
        <dbReference type="Proteomes" id="UP001302676"/>
    </source>
</evidence>
<evidence type="ECO:0000256" key="1">
    <source>
        <dbReference type="SAM" id="MobiDB-lite"/>
    </source>
</evidence>
<sequence length="426" mass="46926">MSSGASRATRTGSLGSAQPQIQTVGTLLAAIANCLTDALRIFTFADKQQWGPDEFEQVRALEATLNEAKKDFQEMAPLVHGSFYYENDRTPDSLHRLQSLLARFQFHTQNFRDWARQGGPINPTWARDTVHLRRDLHRAQCRAASRIFAALVVAGGDLGGARCLGAFQVYRRLKRREAERAERAEKARQEREERKKIVVPAWRGSVNGNGPEYGVGMEAARQPGDLVGSTLDSPRVGRGKGQNAWGDGEGDDEDADPGKRRSLEELAPTCNEVGRFQIFGAESHDAVFICDFCDGHIVWPDLQSVPSERSPLPPTAVTGYPRWQAQGISAEDGEQKTVVFAPLAIANHTPPEPGEWQAGLLCPYCEEATYLDQGEDSSELRYVSDGDGWFADLEAFRAHLEWYHTALPVPPLSSIASAATSNCSVM</sequence>
<dbReference type="Proteomes" id="UP001302676">
    <property type="component" value="Unassembled WGS sequence"/>
</dbReference>
<proteinExistence type="predicted"/>
<reference evidence="2" key="1">
    <citation type="journal article" date="2023" name="Mol. Phylogenet. Evol.">
        <title>Genome-scale phylogeny and comparative genomics of the fungal order Sordariales.</title>
        <authorList>
            <person name="Hensen N."/>
            <person name="Bonometti L."/>
            <person name="Westerberg I."/>
            <person name="Brannstrom I.O."/>
            <person name="Guillou S."/>
            <person name="Cros-Aarteil S."/>
            <person name="Calhoun S."/>
            <person name="Haridas S."/>
            <person name="Kuo A."/>
            <person name="Mondo S."/>
            <person name="Pangilinan J."/>
            <person name="Riley R."/>
            <person name="LaButti K."/>
            <person name="Andreopoulos B."/>
            <person name="Lipzen A."/>
            <person name="Chen C."/>
            <person name="Yan M."/>
            <person name="Daum C."/>
            <person name="Ng V."/>
            <person name="Clum A."/>
            <person name="Steindorff A."/>
            <person name="Ohm R.A."/>
            <person name="Martin F."/>
            <person name="Silar P."/>
            <person name="Natvig D.O."/>
            <person name="Lalanne C."/>
            <person name="Gautier V."/>
            <person name="Ament-Velasquez S.L."/>
            <person name="Kruys A."/>
            <person name="Hutchinson M.I."/>
            <person name="Powell A.J."/>
            <person name="Barry K."/>
            <person name="Miller A.N."/>
            <person name="Grigoriev I.V."/>
            <person name="Debuchy R."/>
            <person name="Gladieux P."/>
            <person name="Hiltunen Thoren M."/>
            <person name="Johannesson H."/>
        </authorList>
    </citation>
    <scope>NUCLEOTIDE SEQUENCE</scope>
    <source>
        <strain evidence="2">CBS 141.50</strain>
    </source>
</reference>
<reference evidence="2" key="2">
    <citation type="submission" date="2023-05" db="EMBL/GenBank/DDBJ databases">
        <authorList>
            <consortium name="Lawrence Berkeley National Laboratory"/>
            <person name="Steindorff A."/>
            <person name="Hensen N."/>
            <person name="Bonometti L."/>
            <person name="Westerberg I."/>
            <person name="Brannstrom I.O."/>
            <person name="Guillou S."/>
            <person name="Cros-Aarteil S."/>
            <person name="Calhoun S."/>
            <person name="Haridas S."/>
            <person name="Kuo A."/>
            <person name="Mondo S."/>
            <person name="Pangilinan J."/>
            <person name="Riley R."/>
            <person name="Labutti K."/>
            <person name="Andreopoulos B."/>
            <person name="Lipzen A."/>
            <person name="Chen C."/>
            <person name="Yanf M."/>
            <person name="Daum C."/>
            <person name="Ng V."/>
            <person name="Clum A."/>
            <person name="Ohm R."/>
            <person name="Martin F."/>
            <person name="Silar P."/>
            <person name="Natvig D."/>
            <person name="Lalanne C."/>
            <person name="Gautier V."/>
            <person name="Ament-Velasquez S.L."/>
            <person name="Kruys A."/>
            <person name="Hutchinson M.I."/>
            <person name="Powell A.J."/>
            <person name="Barry K."/>
            <person name="Miller A.N."/>
            <person name="Grigoriev I.V."/>
            <person name="Debuchy R."/>
            <person name="Gladieux P."/>
            <person name="Thoren M.H."/>
            <person name="Johannesson H."/>
        </authorList>
    </citation>
    <scope>NUCLEOTIDE SEQUENCE</scope>
    <source>
        <strain evidence="2">CBS 141.50</strain>
    </source>
</reference>
<evidence type="ECO:0000313" key="2">
    <source>
        <dbReference type="EMBL" id="KAK4143792.1"/>
    </source>
</evidence>